<accession>A0A1D3DZJ6</accession>
<evidence type="ECO:0000313" key="1">
    <source>
        <dbReference type="EMBL" id="OEJ97751.1"/>
    </source>
</evidence>
<keyword evidence="2" id="KW-1185">Reference proteome</keyword>
<reference evidence="1 2" key="1">
    <citation type="journal article" date="2013" name="Genome Announc.">
        <title>Genome Sequence of Streptomyces violaceusniger Strain SPC6, a Halotolerant Streptomycete That Exhibits Rapid Growth and Development.</title>
        <authorList>
            <person name="Chen X."/>
            <person name="Zhang B."/>
            <person name="Zhang W."/>
            <person name="Wu X."/>
            <person name="Zhang M."/>
            <person name="Chen T."/>
            <person name="Liu G."/>
            <person name="Dyson P."/>
        </authorList>
    </citation>
    <scope>NUCLEOTIDE SEQUENCE [LARGE SCALE GENOMIC DNA]</scope>
    <source>
        <strain evidence="1 2">SPC6</strain>
    </source>
</reference>
<proteinExistence type="predicted"/>
<dbReference type="eggNOG" id="ENOG5033CXJ">
    <property type="taxonomic scope" value="Bacteria"/>
</dbReference>
<dbReference type="Proteomes" id="UP000095329">
    <property type="component" value="Unassembled WGS sequence"/>
</dbReference>
<organism evidence="1 2">
    <name type="scientific">Streptomyces thermolilacinus SPC6</name>
    <dbReference type="NCBI Taxonomy" id="1306406"/>
    <lineage>
        <taxon>Bacteria</taxon>
        <taxon>Bacillati</taxon>
        <taxon>Actinomycetota</taxon>
        <taxon>Actinomycetes</taxon>
        <taxon>Kitasatosporales</taxon>
        <taxon>Streptomycetaceae</taxon>
        <taxon>Streptomyces</taxon>
    </lineage>
</organism>
<protein>
    <submittedName>
        <fullName evidence="1">Uncharacterized protein</fullName>
    </submittedName>
</protein>
<dbReference type="EMBL" id="ASHX02000001">
    <property type="protein sequence ID" value="OEJ97751.1"/>
    <property type="molecule type" value="Genomic_DNA"/>
</dbReference>
<name>A0A1D3DZJ6_9ACTN</name>
<evidence type="ECO:0000313" key="2">
    <source>
        <dbReference type="Proteomes" id="UP000095329"/>
    </source>
</evidence>
<comment type="caution">
    <text evidence="1">The sequence shown here is derived from an EMBL/GenBank/DDBJ whole genome shotgun (WGS) entry which is preliminary data.</text>
</comment>
<sequence length="273" mass="29921">MPDEPKPGKAASATATTTAAQRSLLHRAEQELLRACMAAAGFRFRPVPENPLPEARDFPYVVDDVRWAQRYGYGSGLRHRAERLRDEDPNRVYLRGLPAERRRAAVAALNGTPGGPGLRAELPGGAVIGHSGDGCQVAAWRDLYGEVERWYAASTLVDGLGAIRQRRVLTDPRFRAAVPGWADCMRSHGTPYEKPGDARAAFLGPGNGTDPAREIRTAVQEARCADSSGLAALARRLDRRHDEELRREHRAAVEQVERLRAAALPRARAVLAR</sequence>
<dbReference type="AlphaFoldDB" id="A0A1D3DZJ6"/>
<gene>
    <name evidence="1" type="ORF">J116_001065</name>
</gene>